<keyword evidence="8" id="KW-0963">Cytoplasm</keyword>
<feature type="binding site" description="in other chain" evidence="8">
    <location>
        <begin position="13"/>
        <end position="16"/>
    </location>
    <ligand>
        <name>IMP</name>
        <dbReference type="ChEBI" id="CHEBI:58053"/>
        <note>ligand shared between dimeric partners</note>
    </ligand>
</feature>
<evidence type="ECO:0000313" key="12">
    <source>
        <dbReference type="Proteomes" id="UP000262325"/>
    </source>
</evidence>
<evidence type="ECO:0000313" key="11">
    <source>
        <dbReference type="EMBL" id="HCW92287.1"/>
    </source>
</evidence>
<keyword evidence="6 8" id="KW-0460">Magnesium</keyword>
<feature type="binding site" description="in other chain" evidence="8">
    <location>
        <begin position="38"/>
        <end position="41"/>
    </location>
    <ligand>
        <name>IMP</name>
        <dbReference type="ChEBI" id="CHEBI:58053"/>
        <note>ligand shared between dimeric partners</note>
    </ligand>
</feature>
<evidence type="ECO:0000256" key="1">
    <source>
        <dbReference type="ARBA" id="ARBA00011738"/>
    </source>
</evidence>
<dbReference type="GO" id="GO:0005525">
    <property type="term" value="F:GTP binding"/>
    <property type="evidence" value="ECO:0007669"/>
    <property type="project" value="UniProtKB-UniRule"/>
</dbReference>
<sequence>MSTTLILGAQWGDEGKGKVVDLYTEQADVVVRFSGGHNAGHTVVIKGEKYILHLVPSGIMHKGKQNIIGNGVVVDPEALIQEIDDLKKRGINFDNRLFLSKRAHLIMPYHKLFDKHSEAKKGIQKIGTTGRGIGPTYADKMNRVGIRVCDLYDDEVLREKIFQNVSEVNEIATKIYGLESLDAQKIYDDFKGYAKILEPYVSETSYLINELSAENKKIMLEGAQGTLLDVDHGTYPFVTSSNPTAGGAFTGTGLSPLHLTNVVGVMKAYTTRVGSGPFPTELHGEEGESLREAGGEYGATTGRPRRCGWLDLVAMRYSKLLSGIRYIALTKLDVLSGMDEIRVCTGYEYEGKVYETFPPEIKILEQCKPVYKTFKGWKEDITKVKTYNDLPENAKAYVEYIKDYLDIRYALISVGTDREETILINEIF</sequence>
<feature type="binding site" evidence="8">
    <location>
        <position position="305"/>
    </location>
    <ligand>
        <name>GTP</name>
        <dbReference type="ChEBI" id="CHEBI:37565"/>
    </ligand>
</feature>
<dbReference type="EC" id="6.3.4.4" evidence="8 10"/>
<dbReference type="FunFam" id="3.90.170.10:FF:000001">
    <property type="entry name" value="Adenylosuccinate synthetase"/>
    <property type="match status" value="1"/>
</dbReference>
<keyword evidence="4 8" id="KW-0547">Nucleotide-binding</keyword>
<feature type="binding site" evidence="8">
    <location>
        <begin position="12"/>
        <end position="18"/>
    </location>
    <ligand>
        <name>GTP</name>
        <dbReference type="ChEBI" id="CHEBI:37565"/>
    </ligand>
</feature>
<gene>
    <name evidence="8" type="primary">purA</name>
    <name evidence="11" type="ORF">DHM44_01230</name>
</gene>
<reference evidence="11 12" key="1">
    <citation type="journal article" date="2018" name="Nat. Biotechnol.">
        <title>A standardized bacterial taxonomy based on genome phylogeny substantially revises the tree of life.</title>
        <authorList>
            <person name="Parks D.H."/>
            <person name="Chuvochina M."/>
            <person name="Waite D.W."/>
            <person name="Rinke C."/>
            <person name="Skarshewski A."/>
            <person name="Chaumeil P.A."/>
            <person name="Hugenholtz P."/>
        </authorList>
    </citation>
    <scope>NUCLEOTIDE SEQUENCE [LARGE SCALE GENOMIC DNA]</scope>
    <source>
        <strain evidence="11">UBA8672</strain>
    </source>
</reference>
<dbReference type="CDD" id="cd03108">
    <property type="entry name" value="AdSS"/>
    <property type="match status" value="1"/>
</dbReference>
<dbReference type="InterPro" id="IPR027417">
    <property type="entry name" value="P-loop_NTPase"/>
</dbReference>
<feature type="binding site" evidence="8">
    <location>
        <position position="13"/>
    </location>
    <ligand>
        <name>Mg(2+)</name>
        <dbReference type="ChEBI" id="CHEBI:18420"/>
    </ligand>
</feature>
<dbReference type="FunFam" id="1.10.300.10:FF:000001">
    <property type="entry name" value="Adenylosuccinate synthetase"/>
    <property type="match status" value="1"/>
</dbReference>
<feature type="active site" description="Proton acceptor" evidence="8">
    <location>
        <position position="13"/>
    </location>
</feature>
<feature type="active site" evidence="9">
    <location>
        <position position="140"/>
    </location>
</feature>
<feature type="binding site" description="in other chain" evidence="8">
    <location>
        <position position="129"/>
    </location>
    <ligand>
        <name>IMP</name>
        <dbReference type="ChEBI" id="CHEBI:58053"/>
        <note>ligand shared between dimeric partners</note>
    </ligand>
</feature>
<dbReference type="InterPro" id="IPR018220">
    <property type="entry name" value="Adenylosuccin_syn_GTP-bd"/>
</dbReference>
<dbReference type="Gene3D" id="3.40.440.10">
    <property type="entry name" value="Adenylosuccinate Synthetase, subunit A, domain 1"/>
    <property type="match status" value="1"/>
</dbReference>
<feature type="active site" description="Proton donor" evidence="8">
    <location>
        <position position="41"/>
    </location>
</feature>
<protein>
    <recommendedName>
        <fullName evidence="8 10">Adenylosuccinate synthetase</fullName>
        <shortName evidence="8">AMPSase</shortName>
        <shortName evidence="8">AdSS</shortName>
        <ecNumber evidence="8 10">6.3.4.4</ecNumber>
    </recommendedName>
    <alternativeName>
        <fullName evidence="8">IMP--aspartate ligase</fullName>
    </alternativeName>
</protein>
<dbReference type="EMBL" id="DPPF01000024">
    <property type="protein sequence ID" value="HCW92287.1"/>
    <property type="molecule type" value="Genomic_DNA"/>
</dbReference>
<feature type="binding site" evidence="8">
    <location>
        <begin position="331"/>
        <end position="333"/>
    </location>
    <ligand>
        <name>GTP</name>
        <dbReference type="ChEBI" id="CHEBI:37565"/>
    </ligand>
</feature>
<keyword evidence="2 8" id="KW-0436">Ligase</keyword>
<dbReference type="PANTHER" id="PTHR11846:SF0">
    <property type="entry name" value="ADENYLOSUCCINATE SYNTHETASE"/>
    <property type="match status" value="1"/>
</dbReference>
<comment type="catalytic activity">
    <reaction evidence="8 10">
        <text>IMP + L-aspartate + GTP = N(6)-(1,2-dicarboxyethyl)-AMP + GDP + phosphate + 2 H(+)</text>
        <dbReference type="Rhea" id="RHEA:15753"/>
        <dbReference type="ChEBI" id="CHEBI:15378"/>
        <dbReference type="ChEBI" id="CHEBI:29991"/>
        <dbReference type="ChEBI" id="CHEBI:37565"/>
        <dbReference type="ChEBI" id="CHEBI:43474"/>
        <dbReference type="ChEBI" id="CHEBI:57567"/>
        <dbReference type="ChEBI" id="CHEBI:58053"/>
        <dbReference type="ChEBI" id="CHEBI:58189"/>
        <dbReference type="EC" id="6.3.4.4"/>
    </reaction>
</comment>
<dbReference type="RefSeq" id="WP_013885805.1">
    <property type="nucleotide sequence ID" value="NZ_JAAZVV010000114.1"/>
</dbReference>
<feature type="binding site" evidence="8">
    <location>
        <begin position="413"/>
        <end position="415"/>
    </location>
    <ligand>
        <name>GTP</name>
        <dbReference type="ChEBI" id="CHEBI:37565"/>
    </ligand>
</feature>
<evidence type="ECO:0000256" key="2">
    <source>
        <dbReference type="ARBA" id="ARBA00022598"/>
    </source>
</evidence>
<comment type="cofactor">
    <cofactor evidence="8">
        <name>Mg(2+)</name>
        <dbReference type="ChEBI" id="CHEBI:18420"/>
    </cofactor>
    <text evidence="8">Binds 1 Mg(2+) ion per subunit.</text>
</comment>
<comment type="caution">
    <text evidence="11">The sequence shown here is derived from an EMBL/GenBank/DDBJ whole genome shotgun (WGS) entry which is preliminary data.</text>
</comment>
<dbReference type="OMA" id="FHHAKPI"/>
<feature type="binding site" description="in other chain" evidence="8">
    <location>
        <position position="239"/>
    </location>
    <ligand>
        <name>IMP</name>
        <dbReference type="ChEBI" id="CHEBI:58053"/>
        <note>ligand shared between dimeric partners</note>
    </ligand>
</feature>
<dbReference type="SMART" id="SM00788">
    <property type="entry name" value="Adenylsucc_synt"/>
    <property type="match status" value="1"/>
</dbReference>
<dbReference type="HAMAP" id="MF_00011">
    <property type="entry name" value="Adenylosucc_synth"/>
    <property type="match status" value="1"/>
</dbReference>
<comment type="function">
    <text evidence="8">Plays an important role in the de novo pathway of purine nucleotide biosynthesis. Catalyzes the first committed step in the biosynthesis of AMP from IMP.</text>
</comment>
<feature type="binding site" evidence="8">
    <location>
        <begin position="40"/>
        <end position="42"/>
    </location>
    <ligand>
        <name>GTP</name>
        <dbReference type="ChEBI" id="CHEBI:37565"/>
    </ligand>
</feature>
<dbReference type="GO" id="GO:0005737">
    <property type="term" value="C:cytoplasm"/>
    <property type="evidence" value="ECO:0007669"/>
    <property type="project" value="UniProtKB-SubCell"/>
</dbReference>
<feature type="binding site" evidence="8">
    <location>
        <position position="40"/>
    </location>
    <ligand>
        <name>Mg(2+)</name>
        <dbReference type="ChEBI" id="CHEBI:18420"/>
    </ligand>
</feature>
<evidence type="ECO:0000256" key="8">
    <source>
        <dbReference type="HAMAP-Rule" id="MF_00011"/>
    </source>
</evidence>
<dbReference type="PANTHER" id="PTHR11846">
    <property type="entry name" value="ADENYLOSUCCINATE SYNTHETASE"/>
    <property type="match status" value="1"/>
</dbReference>
<proteinExistence type="inferred from homology"/>
<feature type="binding site" evidence="8">
    <location>
        <position position="143"/>
    </location>
    <ligand>
        <name>IMP</name>
        <dbReference type="ChEBI" id="CHEBI:58053"/>
        <note>ligand shared between dimeric partners</note>
    </ligand>
</feature>
<dbReference type="Pfam" id="PF00709">
    <property type="entry name" value="Adenylsucc_synt"/>
    <property type="match status" value="1"/>
</dbReference>
<comment type="pathway">
    <text evidence="8 10">Purine metabolism; AMP biosynthesis via de novo pathway; AMP from IMP: step 1/2.</text>
</comment>
<dbReference type="NCBIfam" id="TIGR00184">
    <property type="entry name" value="purA"/>
    <property type="match status" value="1"/>
</dbReference>
<feature type="binding site" description="in other chain" evidence="8">
    <location>
        <position position="224"/>
    </location>
    <ligand>
        <name>IMP</name>
        <dbReference type="ChEBI" id="CHEBI:58053"/>
        <note>ligand shared between dimeric partners</note>
    </ligand>
</feature>
<accession>A0A3D5Q8Y8</accession>
<keyword evidence="5 8" id="KW-0658">Purine biosynthesis</keyword>
<dbReference type="PROSITE" id="PS00513">
    <property type="entry name" value="ADENYLOSUCCIN_SYN_2"/>
    <property type="match status" value="1"/>
</dbReference>
<dbReference type="UniPathway" id="UPA00075">
    <property type="reaction ID" value="UER00335"/>
</dbReference>
<keyword evidence="3 8" id="KW-0479">Metal-binding</keyword>
<evidence type="ECO:0000256" key="10">
    <source>
        <dbReference type="RuleBase" id="RU000520"/>
    </source>
</evidence>
<dbReference type="Proteomes" id="UP000262325">
    <property type="component" value="Unassembled WGS sequence"/>
</dbReference>
<dbReference type="NCBIfam" id="NF002223">
    <property type="entry name" value="PRK01117.1"/>
    <property type="match status" value="1"/>
</dbReference>
<evidence type="ECO:0000256" key="6">
    <source>
        <dbReference type="ARBA" id="ARBA00022842"/>
    </source>
</evidence>
<evidence type="ECO:0000256" key="7">
    <source>
        <dbReference type="ARBA" id="ARBA00023134"/>
    </source>
</evidence>
<dbReference type="GO" id="GO:0000287">
    <property type="term" value="F:magnesium ion binding"/>
    <property type="evidence" value="ECO:0007669"/>
    <property type="project" value="UniProtKB-UniRule"/>
</dbReference>
<name>A0A3D5Q8Y8_FLESI</name>
<dbReference type="Gene3D" id="1.10.300.10">
    <property type="entry name" value="Adenylosuccinate Synthetase, subunit A, domain 2"/>
    <property type="match status" value="1"/>
</dbReference>
<evidence type="ECO:0000256" key="3">
    <source>
        <dbReference type="ARBA" id="ARBA00022723"/>
    </source>
</evidence>
<dbReference type="SUPFAM" id="SSF52540">
    <property type="entry name" value="P-loop containing nucleoside triphosphate hydrolases"/>
    <property type="match status" value="1"/>
</dbReference>
<dbReference type="InterPro" id="IPR042110">
    <property type="entry name" value="Adenylosuccinate_synth_dom2"/>
</dbReference>
<dbReference type="InterPro" id="IPR042111">
    <property type="entry name" value="Adenylosuccinate_synth_dom3"/>
</dbReference>
<feature type="binding site" evidence="8">
    <location>
        <begin position="299"/>
        <end position="305"/>
    </location>
    <ligand>
        <name>substrate</name>
    </ligand>
</feature>
<dbReference type="InterPro" id="IPR042109">
    <property type="entry name" value="Adenylosuccinate_synth_dom1"/>
</dbReference>
<comment type="subunit">
    <text evidence="1 8">Homodimer.</text>
</comment>
<keyword evidence="7 8" id="KW-0342">GTP-binding</keyword>
<dbReference type="GO" id="GO:0044208">
    <property type="term" value="P:'de novo' AMP biosynthetic process"/>
    <property type="evidence" value="ECO:0007669"/>
    <property type="project" value="UniProtKB-UniRule"/>
</dbReference>
<dbReference type="Gene3D" id="3.90.170.10">
    <property type="entry name" value="Adenylosuccinate Synthetase, subunit A, domain 3"/>
    <property type="match status" value="1"/>
</dbReference>
<dbReference type="InterPro" id="IPR001114">
    <property type="entry name" value="Adenylosuccinate_synthetase"/>
</dbReference>
<dbReference type="AlphaFoldDB" id="A0A3D5Q8Y8"/>
<dbReference type="GO" id="GO:0004019">
    <property type="term" value="F:adenylosuccinate synthase activity"/>
    <property type="evidence" value="ECO:0007669"/>
    <property type="project" value="UniProtKB-UniRule"/>
</dbReference>
<evidence type="ECO:0000256" key="4">
    <source>
        <dbReference type="ARBA" id="ARBA00022741"/>
    </source>
</evidence>
<evidence type="ECO:0000256" key="5">
    <source>
        <dbReference type="ARBA" id="ARBA00022755"/>
    </source>
</evidence>
<organism evidence="11 12">
    <name type="scientific">Flexistipes sinusarabici</name>
    <dbReference type="NCBI Taxonomy" id="2352"/>
    <lineage>
        <taxon>Bacteria</taxon>
        <taxon>Pseudomonadati</taxon>
        <taxon>Deferribacterota</taxon>
        <taxon>Deferribacteres</taxon>
        <taxon>Deferribacterales</taxon>
        <taxon>Flexistipitaceae</taxon>
        <taxon>Flexistipes</taxon>
    </lineage>
</organism>
<feature type="binding site" description="in other chain" evidence="8">
    <location>
        <position position="303"/>
    </location>
    <ligand>
        <name>IMP</name>
        <dbReference type="ChEBI" id="CHEBI:58053"/>
        <note>ligand shared between dimeric partners</note>
    </ligand>
</feature>
<dbReference type="InterPro" id="IPR033128">
    <property type="entry name" value="Adenylosuccin_syn_Lys_AS"/>
</dbReference>
<comment type="subcellular location">
    <subcellularLocation>
        <location evidence="8">Cytoplasm</location>
    </subcellularLocation>
</comment>
<dbReference type="PROSITE" id="PS01266">
    <property type="entry name" value="ADENYLOSUCCIN_SYN_1"/>
    <property type="match status" value="1"/>
</dbReference>
<evidence type="ECO:0000256" key="9">
    <source>
        <dbReference type="PROSITE-ProRule" id="PRU10134"/>
    </source>
</evidence>
<dbReference type="GO" id="GO:0046040">
    <property type="term" value="P:IMP metabolic process"/>
    <property type="evidence" value="ECO:0007669"/>
    <property type="project" value="TreeGrafter"/>
</dbReference>
<comment type="similarity">
    <text evidence="8 10">Belongs to the adenylosuccinate synthetase family.</text>
</comment>